<comment type="caution">
    <text evidence="3">The sequence shown here is derived from an EMBL/GenBank/DDBJ whole genome shotgun (WGS) entry which is preliminary data.</text>
</comment>
<dbReference type="RefSeq" id="WP_380711277.1">
    <property type="nucleotide sequence ID" value="NZ_JAKILF010000005.1"/>
</dbReference>
<evidence type="ECO:0000259" key="2">
    <source>
        <dbReference type="Pfam" id="PF23500"/>
    </source>
</evidence>
<gene>
    <name evidence="3" type="ORF">ACFOE0_01800</name>
</gene>
<dbReference type="EMBL" id="JBHRTD010000001">
    <property type="protein sequence ID" value="MFC3136930.1"/>
    <property type="molecule type" value="Genomic_DNA"/>
</dbReference>
<dbReference type="SUPFAM" id="SSF50952">
    <property type="entry name" value="Soluble quinoprotein glucose dehydrogenase"/>
    <property type="match status" value="1"/>
</dbReference>
<dbReference type="PANTHER" id="PTHR33546">
    <property type="entry name" value="LARGE, MULTIFUNCTIONAL SECRETED PROTEIN-RELATED"/>
    <property type="match status" value="1"/>
</dbReference>
<accession>A0ABV7GA76</accession>
<dbReference type="Proteomes" id="UP001595621">
    <property type="component" value="Unassembled WGS sequence"/>
</dbReference>
<dbReference type="PANTHER" id="PTHR33546:SF1">
    <property type="entry name" value="LARGE, MULTIFUNCTIONAL SECRETED PROTEIN"/>
    <property type="match status" value="1"/>
</dbReference>
<evidence type="ECO:0000313" key="4">
    <source>
        <dbReference type="Proteomes" id="UP001595621"/>
    </source>
</evidence>
<dbReference type="InterPro" id="IPR011041">
    <property type="entry name" value="Quinoprot_gluc/sorb_DH_b-prop"/>
</dbReference>
<feature type="domain" description="DUF7133" evidence="2">
    <location>
        <begin position="31"/>
        <end position="353"/>
    </location>
</feature>
<dbReference type="InterPro" id="IPR011042">
    <property type="entry name" value="6-blade_b-propeller_TolB-like"/>
</dbReference>
<dbReference type="Gene3D" id="2.120.10.30">
    <property type="entry name" value="TolB, C-terminal domain"/>
    <property type="match status" value="1"/>
</dbReference>
<feature type="chain" id="PRO_5047224228" evidence="1">
    <location>
        <begin position="28"/>
        <end position="370"/>
    </location>
</feature>
<organism evidence="3 4">
    <name type="scientific">Shewanella submarina</name>
    <dbReference type="NCBI Taxonomy" id="2016376"/>
    <lineage>
        <taxon>Bacteria</taxon>
        <taxon>Pseudomonadati</taxon>
        <taxon>Pseudomonadota</taxon>
        <taxon>Gammaproteobacteria</taxon>
        <taxon>Alteromonadales</taxon>
        <taxon>Shewanellaceae</taxon>
        <taxon>Shewanella</taxon>
    </lineage>
</organism>
<evidence type="ECO:0000313" key="3">
    <source>
        <dbReference type="EMBL" id="MFC3136930.1"/>
    </source>
</evidence>
<keyword evidence="4" id="KW-1185">Reference proteome</keyword>
<evidence type="ECO:0000256" key="1">
    <source>
        <dbReference type="SAM" id="SignalP"/>
    </source>
</evidence>
<feature type="signal peptide" evidence="1">
    <location>
        <begin position="1"/>
        <end position="27"/>
    </location>
</feature>
<keyword evidence="1" id="KW-0732">Signal</keyword>
<reference evidence="4" key="1">
    <citation type="journal article" date="2019" name="Int. J. Syst. Evol. Microbiol.">
        <title>The Global Catalogue of Microorganisms (GCM) 10K type strain sequencing project: providing services to taxonomists for standard genome sequencing and annotation.</title>
        <authorList>
            <consortium name="The Broad Institute Genomics Platform"/>
            <consortium name="The Broad Institute Genome Sequencing Center for Infectious Disease"/>
            <person name="Wu L."/>
            <person name="Ma J."/>
        </authorList>
    </citation>
    <scope>NUCLEOTIDE SEQUENCE [LARGE SCALE GENOMIC DNA]</scope>
    <source>
        <strain evidence="4">KCTC 52277</strain>
    </source>
</reference>
<dbReference type="Pfam" id="PF23500">
    <property type="entry name" value="DUF7133"/>
    <property type="match status" value="1"/>
</dbReference>
<protein>
    <submittedName>
        <fullName evidence="3">PQQ-dependent sugar dehydrogenase</fullName>
    </submittedName>
</protein>
<dbReference type="InterPro" id="IPR055557">
    <property type="entry name" value="DUF7133"/>
</dbReference>
<sequence length="370" mass="40857">MKPKGNITRCVGLLSLLIANLSISAQASVMLTVSKGFGMSLYASGLGDVKQMALGDKGTLFVGTGDTGHLMALVDENQDGRVDRRYVLDRHMKRPEALAFYQGDLYVAEDDKILKFLDIETRLKRPGRPKVVYSGLPPVEKGATRSMAFGPDGRLYLALGVPCNVCDARAPYGSILAIDPDTGNAEQVATGVRRVLGMDWSPDKQELWFGDNSREWMGDNLPADEINRLANPGEHFGFPYMHGESTREPSFKQPSQLNIRKPEYELPAHVSPAGVHFYRGESFPVKFRQQLFVAEHGSTNRSSKVGYQVVVLSLDGNRVTERTTLVSFLDGEFPVARPYALVTAPDGALYISDDLKGNIYRLYYKGLEAE</sequence>
<name>A0ABV7GA76_9GAMM</name>
<proteinExistence type="predicted"/>